<dbReference type="KEGG" id="snq:CP978_00630"/>
<feature type="transmembrane region" description="Helical" evidence="2">
    <location>
        <begin position="165"/>
        <end position="183"/>
    </location>
</feature>
<dbReference type="Proteomes" id="UP000325763">
    <property type="component" value="Chromosome"/>
</dbReference>
<name>A0A5P2VUL9_9ACTN</name>
<evidence type="ECO:0000313" key="4">
    <source>
        <dbReference type="Proteomes" id="UP000325763"/>
    </source>
</evidence>
<keyword evidence="2" id="KW-0472">Membrane</keyword>
<evidence type="ECO:0000256" key="1">
    <source>
        <dbReference type="SAM" id="MobiDB-lite"/>
    </source>
</evidence>
<gene>
    <name evidence="3" type="ORF">CP978_00630</name>
</gene>
<proteinExistence type="predicted"/>
<dbReference type="InterPro" id="IPR025325">
    <property type="entry name" value="DUF4231"/>
</dbReference>
<keyword evidence="2" id="KW-1133">Transmembrane helix</keyword>
<protein>
    <submittedName>
        <fullName evidence="3">DUF4231 domain-containing protein</fullName>
    </submittedName>
</protein>
<dbReference type="Pfam" id="PF14015">
    <property type="entry name" value="DUF4231"/>
    <property type="match status" value="1"/>
</dbReference>
<evidence type="ECO:0000313" key="3">
    <source>
        <dbReference type="EMBL" id="QEV37290.1"/>
    </source>
</evidence>
<feature type="transmembrane region" description="Helical" evidence="2">
    <location>
        <begin position="52"/>
        <end position="76"/>
    </location>
</feature>
<organism evidence="3 4">
    <name type="scientific">Streptomyces nodosus</name>
    <dbReference type="NCBI Taxonomy" id="40318"/>
    <lineage>
        <taxon>Bacteria</taxon>
        <taxon>Bacillati</taxon>
        <taxon>Actinomycetota</taxon>
        <taxon>Actinomycetes</taxon>
        <taxon>Kitasatosporales</taxon>
        <taxon>Streptomycetaceae</taxon>
        <taxon>Streptomyces</taxon>
    </lineage>
</organism>
<keyword evidence="2" id="KW-0812">Transmembrane</keyword>
<feature type="transmembrane region" description="Helical" evidence="2">
    <location>
        <begin position="189"/>
        <end position="212"/>
    </location>
</feature>
<feature type="region of interest" description="Disordered" evidence="1">
    <location>
        <begin position="265"/>
        <end position="284"/>
    </location>
</feature>
<dbReference type="EMBL" id="CP023747">
    <property type="protein sequence ID" value="QEV37290.1"/>
    <property type="molecule type" value="Genomic_DNA"/>
</dbReference>
<reference evidence="3 4" key="1">
    <citation type="submission" date="2017-09" db="EMBL/GenBank/DDBJ databases">
        <title>Streptomyces genome completion.</title>
        <authorList>
            <person name="Lee N."/>
            <person name="Cho B.-K."/>
        </authorList>
    </citation>
    <scope>NUCLEOTIDE SEQUENCE [LARGE SCALE GENOMIC DNA]</scope>
    <source>
        <strain evidence="3 4">ATCC 14899</strain>
    </source>
</reference>
<accession>A0A5P2VUL9</accession>
<evidence type="ECO:0000256" key="2">
    <source>
        <dbReference type="SAM" id="Phobius"/>
    </source>
</evidence>
<dbReference type="NCBIfam" id="NF033634">
    <property type="entry name" value="SLATT_1"/>
    <property type="match status" value="1"/>
</dbReference>
<dbReference type="AlphaFoldDB" id="A0A5P2VUL9"/>
<feature type="transmembrane region" description="Helical" evidence="2">
    <location>
        <begin position="82"/>
        <end position="103"/>
    </location>
</feature>
<sequence>MRPLHHAPTFGDSIPGGGRVLTPDPYEEYRKAFAAFSVKEADLRAGKALQRIGWLILLGSLTLTGILGYTVIVGLWKANDGVTRWLSLIIVNILWIACACWLYRHHKSLAEKTNKFRDALQQRQTAAAQLPLETTPGLRVYREASLDVIAAYRTQASRNRRVHNSFQLVIITGSIVVSTLTAMNEGSNAALSIITSSLSALVGISAGVTGYFKFRERGTTSQSTADDIEKNYNASGFQLGDYKEMEETTRLVLYAETVEAIKEEQRKREIQLEQSTSRDERSAQ</sequence>